<feature type="transmembrane region" description="Helical" evidence="8">
    <location>
        <begin position="189"/>
        <end position="210"/>
    </location>
</feature>
<keyword evidence="10" id="KW-1185">Reference proteome</keyword>
<keyword evidence="4 8" id="KW-1003">Cell membrane</keyword>
<dbReference type="RefSeq" id="WP_141927461.1">
    <property type="nucleotide sequence ID" value="NZ_BAABCI010000015.1"/>
</dbReference>
<evidence type="ECO:0000256" key="3">
    <source>
        <dbReference type="ARBA" id="ARBA00022448"/>
    </source>
</evidence>
<gene>
    <name evidence="9" type="ORF">FB459_0685</name>
</gene>
<dbReference type="EMBL" id="VFMO01000001">
    <property type="protein sequence ID" value="TQJ13279.1"/>
    <property type="molecule type" value="Genomic_DNA"/>
</dbReference>
<feature type="transmembrane region" description="Helical" evidence="8">
    <location>
        <begin position="129"/>
        <end position="152"/>
    </location>
</feature>
<keyword evidence="6 8" id="KW-1133">Transmembrane helix</keyword>
<evidence type="ECO:0000256" key="5">
    <source>
        <dbReference type="ARBA" id="ARBA00022692"/>
    </source>
</evidence>
<dbReference type="Proteomes" id="UP000320806">
    <property type="component" value="Unassembled WGS sequence"/>
</dbReference>
<dbReference type="PANTHER" id="PTHR30269:SF37">
    <property type="entry name" value="MEMBRANE TRANSPORTER PROTEIN"/>
    <property type="match status" value="1"/>
</dbReference>
<feature type="transmembrane region" description="Helical" evidence="8">
    <location>
        <begin position="83"/>
        <end position="109"/>
    </location>
</feature>
<feature type="transmembrane region" description="Helical" evidence="8">
    <location>
        <begin position="7"/>
        <end position="38"/>
    </location>
</feature>
<evidence type="ECO:0000313" key="10">
    <source>
        <dbReference type="Proteomes" id="UP000320806"/>
    </source>
</evidence>
<evidence type="ECO:0000256" key="6">
    <source>
        <dbReference type="ARBA" id="ARBA00022989"/>
    </source>
</evidence>
<proteinExistence type="inferred from homology"/>
<evidence type="ECO:0000256" key="2">
    <source>
        <dbReference type="ARBA" id="ARBA00009142"/>
    </source>
</evidence>
<dbReference type="Pfam" id="PF01925">
    <property type="entry name" value="TauE"/>
    <property type="match status" value="1"/>
</dbReference>
<organism evidence="9 10">
    <name type="scientific">Yimella lutea</name>
    <dbReference type="NCBI Taxonomy" id="587872"/>
    <lineage>
        <taxon>Bacteria</taxon>
        <taxon>Bacillati</taxon>
        <taxon>Actinomycetota</taxon>
        <taxon>Actinomycetes</taxon>
        <taxon>Micrococcales</taxon>
        <taxon>Dermacoccaceae</taxon>
        <taxon>Yimella</taxon>
    </lineage>
</organism>
<evidence type="ECO:0000256" key="7">
    <source>
        <dbReference type="ARBA" id="ARBA00023136"/>
    </source>
</evidence>
<evidence type="ECO:0000256" key="8">
    <source>
        <dbReference type="RuleBase" id="RU363041"/>
    </source>
</evidence>
<comment type="caution">
    <text evidence="9">The sequence shown here is derived from an EMBL/GenBank/DDBJ whole genome shotgun (WGS) entry which is preliminary data.</text>
</comment>
<evidence type="ECO:0000256" key="4">
    <source>
        <dbReference type="ARBA" id="ARBA00022475"/>
    </source>
</evidence>
<sequence length="242" mass="25000">MGISWTLFVVLGLVIGLGAFVQRVAGFGLAVVAAPFVVMAAPDLMPASLLITVVPLPLLEAVRGRAHVLWRSCSWALLGRLATMPLGVWLVSVASSSVISLVVAAMVLAAVAGSFTRIHVQPTPALSGLAGLVTGVSATAASIGGPFYGLVLQEQKPQQVRSTLAPFFLIGALASLAGLGVGGQVPREALIAGVAWMPFMVLGSVLAQPLRHRIDPTRFKQLMLMLATVAAVAVIVRVALTV</sequence>
<comment type="similarity">
    <text evidence="2 8">Belongs to the 4-toluene sulfonate uptake permease (TSUP) (TC 2.A.102) family.</text>
</comment>
<reference evidence="9 10" key="1">
    <citation type="submission" date="2019-06" db="EMBL/GenBank/DDBJ databases">
        <title>Sequencing the genomes of 1000 actinobacteria strains.</title>
        <authorList>
            <person name="Klenk H.-P."/>
        </authorList>
    </citation>
    <scope>NUCLEOTIDE SEQUENCE [LARGE SCALE GENOMIC DNA]</scope>
    <source>
        <strain evidence="9 10">DSM 19828</strain>
    </source>
</reference>
<evidence type="ECO:0000256" key="1">
    <source>
        <dbReference type="ARBA" id="ARBA00004651"/>
    </source>
</evidence>
<dbReference type="InterPro" id="IPR052017">
    <property type="entry name" value="TSUP"/>
</dbReference>
<dbReference type="PANTHER" id="PTHR30269">
    <property type="entry name" value="TRANSMEMBRANE PROTEIN YFCA"/>
    <property type="match status" value="1"/>
</dbReference>
<feature type="transmembrane region" description="Helical" evidence="8">
    <location>
        <begin position="44"/>
        <end position="62"/>
    </location>
</feature>
<feature type="transmembrane region" description="Helical" evidence="8">
    <location>
        <begin position="222"/>
        <end position="240"/>
    </location>
</feature>
<keyword evidence="7 8" id="KW-0472">Membrane</keyword>
<accession>A0A542ED73</accession>
<dbReference type="GO" id="GO:0005886">
    <property type="term" value="C:plasma membrane"/>
    <property type="evidence" value="ECO:0007669"/>
    <property type="project" value="UniProtKB-SubCell"/>
</dbReference>
<dbReference type="InterPro" id="IPR002781">
    <property type="entry name" value="TM_pro_TauE-like"/>
</dbReference>
<keyword evidence="3" id="KW-0813">Transport</keyword>
<dbReference type="AlphaFoldDB" id="A0A542ED73"/>
<protein>
    <recommendedName>
        <fullName evidence="8">Probable membrane transporter protein</fullName>
    </recommendedName>
</protein>
<name>A0A542ED73_9MICO</name>
<comment type="subcellular location">
    <subcellularLocation>
        <location evidence="1 8">Cell membrane</location>
        <topology evidence="1 8">Multi-pass membrane protein</topology>
    </subcellularLocation>
</comment>
<dbReference type="OrthoDB" id="5472127at2"/>
<evidence type="ECO:0000313" key="9">
    <source>
        <dbReference type="EMBL" id="TQJ13279.1"/>
    </source>
</evidence>
<keyword evidence="5 8" id="KW-0812">Transmembrane</keyword>
<feature type="transmembrane region" description="Helical" evidence="8">
    <location>
        <begin position="164"/>
        <end position="183"/>
    </location>
</feature>